<proteinExistence type="predicted"/>
<evidence type="ECO:0000256" key="1">
    <source>
        <dbReference type="ARBA" id="ARBA00022741"/>
    </source>
</evidence>
<dbReference type="EMBL" id="WBOS01000002">
    <property type="protein sequence ID" value="KAB2337528.1"/>
    <property type="molecule type" value="Genomic_DNA"/>
</dbReference>
<dbReference type="InterPro" id="IPR025501">
    <property type="entry name" value="MinD_FleN"/>
</dbReference>
<evidence type="ECO:0000259" key="3">
    <source>
        <dbReference type="Pfam" id="PF01656"/>
    </source>
</evidence>
<sequence length="296" mass="33571">MKDQAEALRKRLRTAGSRKTPRTLAVVSGKGGVGKSNFSLNFSIALSKKGFSVLLFDMDLGMGNLDILMGKSSEYSIVDYFDRNVSLKDIIMNGPEGLRYIAGGSGLSDLVHLDERIIEAFTEDLSTLFIEYDYVIFDMGAGITNESIKFILSVQEIVCITTPEPTAITDAYSTLKHIHLVDSSIPFYLVINRVQDEKDGQQTFKRISKVLQSFLGRESFYLGMIPDDRSIQQAVRRQIPFILYNERSQASKSILTQVERYRNKHFNEKKAANGFPFISNLKRFLFERKGEHHEEN</sequence>
<dbReference type="SUPFAM" id="SSF52540">
    <property type="entry name" value="P-loop containing nucleoside triphosphate hydrolases"/>
    <property type="match status" value="1"/>
</dbReference>
<protein>
    <submittedName>
        <fullName evidence="4">MinD/ParA family protein</fullName>
    </submittedName>
</protein>
<keyword evidence="2" id="KW-0067">ATP-binding</keyword>
<feature type="domain" description="CobQ/CobB/MinD/ParA nucleotide binding" evidence="3">
    <location>
        <begin position="24"/>
        <end position="240"/>
    </location>
</feature>
<dbReference type="GO" id="GO:0009898">
    <property type="term" value="C:cytoplasmic side of plasma membrane"/>
    <property type="evidence" value="ECO:0007669"/>
    <property type="project" value="TreeGrafter"/>
</dbReference>
<dbReference type="InterPro" id="IPR033875">
    <property type="entry name" value="FlhG"/>
</dbReference>
<gene>
    <name evidence="4" type="ORF">F7731_07940</name>
</gene>
<dbReference type="GO" id="GO:0005524">
    <property type="term" value="F:ATP binding"/>
    <property type="evidence" value="ECO:0007669"/>
    <property type="project" value="UniProtKB-KW"/>
</dbReference>
<name>A0A6L3V9G5_9BACI</name>
<keyword evidence="1" id="KW-0547">Nucleotide-binding</keyword>
<dbReference type="OrthoDB" id="9816297at2"/>
<evidence type="ECO:0000256" key="2">
    <source>
        <dbReference type="ARBA" id="ARBA00022840"/>
    </source>
</evidence>
<evidence type="ECO:0000313" key="5">
    <source>
        <dbReference type="Proteomes" id="UP000481030"/>
    </source>
</evidence>
<keyword evidence="5" id="KW-1185">Reference proteome</keyword>
<organism evidence="4 5">
    <name type="scientific">Cytobacillus depressus</name>
    <dbReference type="NCBI Taxonomy" id="1602942"/>
    <lineage>
        <taxon>Bacteria</taxon>
        <taxon>Bacillati</taxon>
        <taxon>Bacillota</taxon>
        <taxon>Bacilli</taxon>
        <taxon>Bacillales</taxon>
        <taxon>Bacillaceae</taxon>
        <taxon>Cytobacillus</taxon>
    </lineage>
</organism>
<dbReference type="GO" id="GO:0016887">
    <property type="term" value="F:ATP hydrolysis activity"/>
    <property type="evidence" value="ECO:0007669"/>
    <property type="project" value="TreeGrafter"/>
</dbReference>
<dbReference type="PANTHER" id="PTHR43384">
    <property type="entry name" value="SEPTUM SITE-DETERMINING PROTEIN MIND HOMOLOG, CHLOROPLASTIC-RELATED"/>
    <property type="match status" value="1"/>
</dbReference>
<dbReference type="AlphaFoldDB" id="A0A6L3V9G5"/>
<dbReference type="CDD" id="cd02038">
    <property type="entry name" value="FlhG-like"/>
    <property type="match status" value="1"/>
</dbReference>
<dbReference type="InterPro" id="IPR002586">
    <property type="entry name" value="CobQ/CobB/MinD/ParA_Nub-bd_dom"/>
</dbReference>
<accession>A0A6L3V9G5</accession>
<dbReference type="PIRSF" id="PIRSF003092">
    <property type="entry name" value="MinD"/>
    <property type="match status" value="1"/>
</dbReference>
<evidence type="ECO:0000313" key="4">
    <source>
        <dbReference type="EMBL" id="KAB2337528.1"/>
    </source>
</evidence>
<dbReference type="Pfam" id="PF01656">
    <property type="entry name" value="CbiA"/>
    <property type="match status" value="1"/>
</dbReference>
<comment type="caution">
    <text evidence="4">The sequence shown here is derived from an EMBL/GenBank/DDBJ whole genome shotgun (WGS) entry which is preliminary data.</text>
</comment>
<dbReference type="InterPro" id="IPR050625">
    <property type="entry name" value="ParA/MinD_ATPase"/>
</dbReference>
<dbReference type="Gene3D" id="3.40.50.300">
    <property type="entry name" value="P-loop containing nucleotide triphosphate hydrolases"/>
    <property type="match status" value="1"/>
</dbReference>
<dbReference type="PANTHER" id="PTHR43384:SF4">
    <property type="entry name" value="CELLULOSE BIOSYNTHESIS PROTEIN BCSQ-RELATED"/>
    <property type="match status" value="1"/>
</dbReference>
<dbReference type="GO" id="GO:0051782">
    <property type="term" value="P:negative regulation of cell division"/>
    <property type="evidence" value="ECO:0007669"/>
    <property type="project" value="TreeGrafter"/>
</dbReference>
<dbReference type="RefSeq" id="WP_151534222.1">
    <property type="nucleotide sequence ID" value="NZ_WBOS01000002.1"/>
</dbReference>
<reference evidence="4 5" key="1">
    <citation type="journal article" date="2016" name="Antonie Van Leeuwenhoek">
        <title>Bacillus depressus sp. nov., isolated from soil of a sunflower field.</title>
        <authorList>
            <person name="Wei X."/>
            <person name="Xin D."/>
            <person name="Xin Y."/>
            <person name="Zhang H."/>
            <person name="Wang T."/>
            <person name="Zhang J."/>
        </authorList>
    </citation>
    <scope>NUCLEOTIDE SEQUENCE [LARGE SCALE GENOMIC DNA]</scope>
    <source>
        <strain evidence="4 5">BZ1</strain>
    </source>
</reference>
<dbReference type="InterPro" id="IPR027417">
    <property type="entry name" value="P-loop_NTPase"/>
</dbReference>
<dbReference type="GO" id="GO:0005829">
    <property type="term" value="C:cytosol"/>
    <property type="evidence" value="ECO:0007669"/>
    <property type="project" value="TreeGrafter"/>
</dbReference>
<dbReference type="Proteomes" id="UP000481030">
    <property type="component" value="Unassembled WGS sequence"/>
</dbReference>